<dbReference type="PANTHER" id="PTHR35120:SF2">
    <property type="entry name" value="AMINOTRANSFERASE-LIKE PLANT MOBILE DOMAIN-CONTAINING PROTEIN"/>
    <property type="match status" value="1"/>
</dbReference>
<sequence>MNSGKDPNFIVDLHFALPSNLFRLPFFSKRKKGLYHFPPSKILYFAKHGKLLMKLGFWDFVHIGFDRTVRIDLIAQLVATYDSKARCSFVDGVRIRVNRPDLGGGRRSLQGQGACARVGWSRG</sequence>
<dbReference type="EMBL" id="BAABME010001387">
    <property type="protein sequence ID" value="GAA0149329.1"/>
    <property type="molecule type" value="Genomic_DNA"/>
</dbReference>
<gene>
    <name evidence="1" type="ORF">LIER_08536</name>
</gene>
<evidence type="ECO:0000313" key="2">
    <source>
        <dbReference type="Proteomes" id="UP001454036"/>
    </source>
</evidence>
<keyword evidence="2" id="KW-1185">Reference proteome</keyword>
<evidence type="ECO:0000313" key="1">
    <source>
        <dbReference type="EMBL" id="GAA0149329.1"/>
    </source>
</evidence>
<name>A0AAV3PCH8_LITER</name>
<dbReference type="Proteomes" id="UP001454036">
    <property type="component" value="Unassembled WGS sequence"/>
</dbReference>
<accession>A0AAV3PCH8</accession>
<dbReference type="AlphaFoldDB" id="A0AAV3PCH8"/>
<comment type="caution">
    <text evidence="1">The sequence shown here is derived from an EMBL/GenBank/DDBJ whole genome shotgun (WGS) entry which is preliminary data.</text>
</comment>
<dbReference type="PANTHER" id="PTHR35120">
    <property type="entry name" value="HISTONE ACETYLTRANSFERASE KAT6B-LIKE"/>
    <property type="match status" value="1"/>
</dbReference>
<organism evidence="1 2">
    <name type="scientific">Lithospermum erythrorhizon</name>
    <name type="common">Purple gromwell</name>
    <name type="synonym">Lithospermum officinale var. erythrorhizon</name>
    <dbReference type="NCBI Taxonomy" id="34254"/>
    <lineage>
        <taxon>Eukaryota</taxon>
        <taxon>Viridiplantae</taxon>
        <taxon>Streptophyta</taxon>
        <taxon>Embryophyta</taxon>
        <taxon>Tracheophyta</taxon>
        <taxon>Spermatophyta</taxon>
        <taxon>Magnoliopsida</taxon>
        <taxon>eudicotyledons</taxon>
        <taxon>Gunneridae</taxon>
        <taxon>Pentapetalae</taxon>
        <taxon>asterids</taxon>
        <taxon>lamiids</taxon>
        <taxon>Boraginales</taxon>
        <taxon>Boraginaceae</taxon>
        <taxon>Boraginoideae</taxon>
        <taxon>Lithospermeae</taxon>
        <taxon>Lithospermum</taxon>
    </lineage>
</organism>
<protein>
    <submittedName>
        <fullName evidence="1">Uncharacterized protein</fullName>
    </submittedName>
</protein>
<proteinExistence type="predicted"/>
<reference evidence="1 2" key="1">
    <citation type="submission" date="2024-01" db="EMBL/GenBank/DDBJ databases">
        <title>The complete chloroplast genome sequence of Lithospermum erythrorhizon: insights into the phylogenetic relationship among Boraginaceae species and the maternal lineages of purple gromwells.</title>
        <authorList>
            <person name="Okada T."/>
            <person name="Watanabe K."/>
        </authorList>
    </citation>
    <scope>NUCLEOTIDE SEQUENCE [LARGE SCALE GENOMIC DNA]</scope>
</reference>